<evidence type="ECO:0000256" key="1">
    <source>
        <dbReference type="SAM" id="SignalP"/>
    </source>
</evidence>
<reference evidence="3" key="1">
    <citation type="journal article" date="2019" name="Plant Biotechnol. J.">
        <title>Genome sequencing of the Australian wild diploid species Gossypium australe highlights disease resistance and delayed gland morphogenesis.</title>
        <authorList>
            <person name="Cai Y."/>
            <person name="Cai X."/>
            <person name="Wang Q."/>
            <person name="Wang P."/>
            <person name="Zhang Y."/>
            <person name="Cai C."/>
            <person name="Xu Y."/>
            <person name="Wang K."/>
            <person name="Zhou Z."/>
            <person name="Wang C."/>
            <person name="Geng S."/>
            <person name="Li B."/>
            <person name="Dong Q."/>
            <person name="Hou Y."/>
            <person name="Wang H."/>
            <person name="Ai P."/>
            <person name="Liu Z."/>
            <person name="Yi F."/>
            <person name="Sun M."/>
            <person name="An G."/>
            <person name="Cheng J."/>
            <person name="Zhang Y."/>
            <person name="Shi Q."/>
            <person name="Xie Y."/>
            <person name="Shi X."/>
            <person name="Chang Y."/>
            <person name="Huang F."/>
            <person name="Chen Y."/>
            <person name="Hong S."/>
            <person name="Mi L."/>
            <person name="Sun Q."/>
            <person name="Zhang L."/>
            <person name="Zhou B."/>
            <person name="Peng R."/>
            <person name="Zhang X."/>
            <person name="Liu F."/>
        </authorList>
    </citation>
    <scope>NUCLEOTIDE SEQUENCE [LARGE SCALE GENOMIC DNA]</scope>
    <source>
        <strain evidence="3">cv. PA1801</strain>
    </source>
</reference>
<evidence type="ECO:0000313" key="3">
    <source>
        <dbReference type="Proteomes" id="UP000325315"/>
    </source>
</evidence>
<organism evidence="2 3">
    <name type="scientific">Gossypium australe</name>
    <dbReference type="NCBI Taxonomy" id="47621"/>
    <lineage>
        <taxon>Eukaryota</taxon>
        <taxon>Viridiplantae</taxon>
        <taxon>Streptophyta</taxon>
        <taxon>Embryophyta</taxon>
        <taxon>Tracheophyta</taxon>
        <taxon>Spermatophyta</taxon>
        <taxon>Magnoliopsida</taxon>
        <taxon>eudicotyledons</taxon>
        <taxon>Gunneridae</taxon>
        <taxon>Pentapetalae</taxon>
        <taxon>rosids</taxon>
        <taxon>malvids</taxon>
        <taxon>Malvales</taxon>
        <taxon>Malvaceae</taxon>
        <taxon>Malvoideae</taxon>
        <taxon>Gossypium</taxon>
    </lineage>
</organism>
<keyword evidence="1" id="KW-0732">Signal</keyword>
<dbReference type="GO" id="GO:0010427">
    <property type="term" value="F:abscisic acid binding"/>
    <property type="evidence" value="ECO:0007669"/>
    <property type="project" value="TreeGrafter"/>
</dbReference>
<proteinExistence type="predicted"/>
<dbReference type="AlphaFoldDB" id="A0A5B6UA50"/>
<dbReference type="SUPFAM" id="SSF55961">
    <property type="entry name" value="Bet v1-like"/>
    <property type="match status" value="1"/>
</dbReference>
<accession>A0A5B6UA50</accession>
<dbReference type="GO" id="GO:0005737">
    <property type="term" value="C:cytoplasm"/>
    <property type="evidence" value="ECO:0007669"/>
    <property type="project" value="TreeGrafter"/>
</dbReference>
<keyword evidence="3" id="KW-1185">Reference proteome</keyword>
<dbReference type="GO" id="GO:0038023">
    <property type="term" value="F:signaling receptor activity"/>
    <property type="evidence" value="ECO:0007669"/>
    <property type="project" value="TreeGrafter"/>
</dbReference>
<dbReference type="PROSITE" id="PS51257">
    <property type="entry name" value="PROKAR_LIPOPROTEIN"/>
    <property type="match status" value="1"/>
</dbReference>
<dbReference type="Proteomes" id="UP000325315">
    <property type="component" value="Unassembled WGS sequence"/>
</dbReference>
<protein>
    <submittedName>
        <fullName evidence="2">S-norcoclaurine synthase 2-like</fullName>
    </submittedName>
</protein>
<dbReference type="GO" id="GO:0005634">
    <property type="term" value="C:nucleus"/>
    <property type="evidence" value="ECO:0007669"/>
    <property type="project" value="TreeGrafter"/>
</dbReference>
<feature type="signal peptide" evidence="1">
    <location>
        <begin position="1"/>
        <end position="22"/>
    </location>
</feature>
<dbReference type="InterPro" id="IPR023393">
    <property type="entry name" value="START-like_dom_sf"/>
</dbReference>
<dbReference type="InterPro" id="IPR050279">
    <property type="entry name" value="Plant_def-hormone_signal"/>
</dbReference>
<dbReference type="GO" id="GO:0004864">
    <property type="term" value="F:protein phosphatase inhibitor activity"/>
    <property type="evidence" value="ECO:0007669"/>
    <property type="project" value="TreeGrafter"/>
</dbReference>
<sequence>MLKQISFVFYVLLIGCYIRVNCEELKHLTNEVEVNVPANLTWELYRHLGISKLAAQQLKHVIQRIQVLKGDGGVGTVQVLQVFLLSKFMHFNELDDGLYQYGSGNSSYTEIFNVIDDQKRVKVAQTLEGGCLEIGCSIQLVRFDIIEKSPSKSIIKSDISYAVKKEYQAKDPKPNIQCLEAVAQVAKYYLERAN</sequence>
<feature type="chain" id="PRO_5022873883" evidence="1">
    <location>
        <begin position="23"/>
        <end position="194"/>
    </location>
</feature>
<dbReference type="GO" id="GO:0009738">
    <property type="term" value="P:abscisic acid-activated signaling pathway"/>
    <property type="evidence" value="ECO:0007669"/>
    <property type="project" value="TreeGrafter"/>
</dbReference>
<dbReference type="EMBL" id="SMMG02000013">
    <property type="protein sequence ID" value="KAA3453022.1"/>
    <property type="molecule type" value="Genomic_DNA"/>
</dbReference>
<name>A0A5B6UA50_9ROSI</name>
<dbReference type="PANTHER" id="PTHR31213:SF170">
    <property type="entry name" value="S-NORCOCLAURINE SYNTHASE 2-LIKE"/>
    <property type="match status" value="1"/>
</dbReference>
<dbReference type="Gene3D" id="3.30.530.20">
    <property type="match status" value="1"/>
</dbReference>
<comment type="caution">
    <text evidence="2">The sequence shown here is derived from an EMBL/GenBank/DDBJ whole genome shotgun (WGS) entry which is preliminary data.</text>
</comment>
<dbReference type="PANTHER" id="PTHR31213">
    <property type="entry name" value="OS08G0374000 PROTEIN-RELATED"/>
    <property type="match status" value="1"/>
</dbReference>
<dbReference type="OrthoDB" id="1879545at2759"/>
<evidence type="ECO:0000313" key="2">
    <source>
        <dbReference type="EMBL" id="KAA3453022.1"/>
    </source>
</evidence>
<gene>
    <name evidence="2" type="ORF">EPI10_009101</name>
</gene>